<dbReference type="HOGENOM" id="CLU_1325037_0_0_4"/>
<sequence length="198" mass="21732">MSTIGIICEAGLGSEDEQVLRHLAGRIRPDATPMIRPLGRKPDLIAQCGQVAQALFDSGCERVLVVWDVFPRWGRPDGEEQDIADIRAILTQAGLADHPCLFLVAIQAELEAWLLADGSALSATLSRPTHPVIIGHTRNVEHNTNPKKRLERIFGQHGRSYTPKTDALAIIKQVPANFGMLGKLRAFKRLGRSLTQSC</sequence>
<name>C7RSS0_ACCRE</name>
<evidence type="ECO:0008006" key="2">
    <source>
        <dbReference type="Google" id="ProtNLM"/>
    </source>
</evidence>
<dbReference type="KEGG" id="app:CAP2UW1_2686"/>
<organism evidence="1">
    <name type="scientific">Accumulibacter regalis</name>
    <dbReference type="NCBI Taxonomy" id="522306"/>
    <lineage>
        <taxon>Bacteria</taxon>
        <taxon>Pseudomonadati</taxon>
        <taxon>Pseudomonadota</taxon>
        <taxon>Betaproteobacteria</taxon>
        <taxon>Candidatus Accumulibacter</taxon>
    </lineage>
</organism>
<dbReference type="OrthoDB" id="9807157at2"/>
<gene>
    <name evidence="1" type="ordered locus">CAP2UW1_2686</name>
</gene>
<dbReference type="STRING" id="522306.CAP2UW1_2686"/>
<evidence type="ECO:0000313" key="1">
    <source>
        <dbReference type="EMBL" id="ACV35972.1"/>
    </source>
</evidence>
<reference evidence="1" key="2">
    <citation type="submission" date="2009-09" db="EMBL/GenBank/DDBJ databases">
        <title>Complete sequence of chromosome of Candidatus Accumulibacter phosphatis clade IIA str. UW-1.</title>
        <authorList>
            <consortium name="US DOE Joint Genome Institute"/>
            <person name="Martin H.G."/>
            <person name="Ivanova N."/>
            <person name="Kunin V."/>
            <person name="Warnecke F."/>
            <person name="Barry K."/>
            <person name="He S."/>
            <person name="Salamov A."/>
            <person name="Szeto E."/>
            <person name="Dalin E."/>
            <person name="Pangilinan J.L."/>
            <person name="Lapidus A."/>
            <person name="Lowry S."/>
            <person name="Kyrpides N.C."/>
            <person name="McMahon K.D."/>
            <person name="Hugenholtz P."/>
        </authorList>
    </citation>
    <scope>NUCLEOTIDE SEQUENCE [LARGE SCALE GENOMIC DNA]</scope>
    <source>
        <strain evidence="1">UW-1</strain>
    </source>
</reference>
<protein>
    <recommendedName>
        <fullName evidence="2">DUF4276 family protein</fullName>
    </recommendedName>
</protein>
<dbReference type="AlphaFoldDB" id="C7RSS0"/>
<proteinExistence type="predicted"/>
<dbReference type="EMBL" id="CP001715">
    <property type="protein sequence ID" value="ACV35972.1"/>
    <property type="molecule type" value="Genomic_DNA"/>
</dbReference>
<reference evidence="1" key="1">
    <citation type="submission" date="2009-08" db="EMBL/GenBank/DDBJ databases">
        <authorList>
            <consortium name="US DOE Joint Genome Institute"/>
            <person name="Lucas S."/>
            <person name="Copeland A."/>
            <person name="Lapidus A."/>
            <person name="Glavina del Rio T."/>
            <person name="Dalin E."/>
            <person name="Tice H."/>
            <person name="Bruce D."/>
            <person name="Barry K."/>
            <person name="Pitluck S."/>
            <person name="Lowry S."/>
            <person name="Larimer F."/>
            <person name="Land M."/>
            <person name="Hauser L."/>
            <person name="Kyrpides N."/>
            <person name="Ivanova N."/>
            <person name="McMahon K.D."/>
            <person name="Hugenholtz P."/>
        </authorList>
    </citation>
    <scope>NUCLEOTIDE SEQUENCE</scope>
    <source>
        <strain evidence="1">UW-1</strain>
    </source>
</reference>
<dbReference type="eggNOG" id="ENOG503326G">
    <property type="taxonomic scope" value="Bacteria"/>
</dbReference>
<accession>C7RSS0</accession>